<reference evidence="1" key="1">
    <citation type="submission" date="2024-03" db="EMBL/GenBank/DDBJ databases">
        <authorList>
            <person name="Chantapakul B."/>
            <person name="Wang S."/>
        </authorList>
    </citation>
    <scope>NUCLEOTIDE SEQUENCE</scope>
</reference>
<dbReference type="EMBL" id="PP429226">
    <property type="protein sequence ID" value="XCI77533.1"/>
    <property type="molecule type" value="Genomic_DNA"/>
</dbReference>
<name>A0AAU8HY22_9CAUD</name>
<accession>A0AAU8HY22</accession>
<gene>
    <name evidence="1" type="ORF">LDCGVIBL_CDS0175</name>
</gene>
<evidence type="ECO:0000313" key="1">
    <source>
        <dbReference type="EMBL" id="XCI77533.1"/>
    </source>
</evidence>
<protein>
    <submittedName>
        <fullName evidence="1">Uncharacterized protein</fullName>
    </submittedName>
</protein>
<organism evidence="1">
    <name type="scientific">Rhizobium phage LG08</name>
    <dbReference type="NCBI Taxonomy" id="3129229"/>
    <lineage>
        <taxon>Viruses</taxon>
        <taxon>Duplodnaviria</taxon>
        <taxon>Heunggongvirae</taxon>
        <taxon>Uroviricota</taxon>
        <taxon>Caudoviricetes</taxon>
    </lineage>
</organism>
<sequence length="92" mass="10548">MRVSELLEILEDVNPHLSLHMKEGVGIKSVKVINSMNYVGVESFVEILTFYDGEHTPELGDTLIERETGFKNREELIEAFKEQKARIEGLEK</sequence>
<proteinExistence type="predicted"/>